<organism evidence="1 2">
    <name type="scientific">Blattamonas nauphoetae</name>
    <dbReference type="NCBI Taxonomy" id="2049346"/>
    <lineage>
        <taxon>Eukaryota</taxon>
        <taxon>Metamonada</taxon>
        <taxon>Preaxostyla</taxon>
        <taxon>Oxymonadida</taxon>
        <taxon>Blattamonas</taxon>
    </lineage>
</organism>
<dbReference type="Proteomes" id="UP001281761">
    <property type="component" value="Unassembled WGS sequence"/>
</dbReference>
<proteinExistence type="predicted"/>
<protein>
    <submittedName>
        <fullName evidence="1">Uncharacterized protein</fullName>
    </submittedName>
</protein>
<keyword evidence="2" id="KW-1185">Reference proteome</keyword>
<sequence length="169" mass="20165">MFKPIGDDEDAKFRQYVLIRASVFEPAKPFIIFVFRKSDKLVLSEEDRKVFDACVNVTHHHIKDMELRSDEHEANFVSELVKWEMRQIVEMEKDDHLQSCFQNMLNRTSEWNQNKQERQKRREVVLREEGWDDGFELRVVGIEAGTNQEMVDLAADFRVEQAFNTNRLR</sequence>
<gene>
    <name evidence="1" type="ORF">BLNAU_14119</name>
</gene>
<name>A0ABQ9XGW7_9EUKA</name>
<evidence type="ECO:0000313" key="1">
    <source>
        <dbReference type="EMBL" id="KAK2950929.1"/>
    </source>
</evidence>
<comment type="caution">
    <text evidence="1">The sequence shown here is derived from an EMBL/GenBank/DDBJ whole genome shotgun (WGS) entry which is preliminary data.</text>
</comment>
<evidence type="ECO:0000313" key="2">
    <source>
        <dbReference type="Proteomes" id="UP001281761"/>
    </source>
</evidence>
<dbReference type="EMBL" id="JARBJD010000127">
    <property type="protein sequence ID" value="KAK2950929.1"/>
    <property type="molecule type" value="Genomic_DNA"/>
</dbReference>
<reference evidence="1 2" key="1">
    <citation type="journal article" date="2022" name="bioRxiv">
        <title>Genomics of Preaxostyla Flagellates Illuminates Evolutionary Transitions and the Path Towards Mitochondrial Loss.</title>
        <authorList>
            <person name="Novak L.V.F."/>
            <person name="Treitli S.C."/>
            <person name="Pyrih J."/>
            <person name="Halakuc P."/>
            <person name="Pipaliya S.V."/>
            <person name="Vacek V."/>
            <person name="Brzon O."/>
            <person name="Soukal P."/>
            <person name="Eme L."/>
            <person name="Dacks J.B."/>
            <person name="Karnkowska A."/>
            <person name="Elias M."/>
            <person name="Hampl V."/>
        </authorList>
    </citation>
    <scope>NUCLEOTIDE SEQUENCE [LARGE SCALE GENOMIC DNA]</scope>
    <source>
        <strain evidence="1">NAU3</strain>
        <tissue evidence="1">Gut</tissue>
    </source>
</reference>
<accession>A0ABQ9XGW7</accession>